<name>A0A2S5CQZ5_9GAMM</name>
<dbReference type="InterPro" id="IPR002104">
    <property type="entry name" value="Integrase_catalytic"/>
</dbReference>
<dbReference type="Proteomes" id="UP000237423">
    <property type="component" value="Unassembled WGS sequence"/>
</dbReference>
<dbReference type="GO" id="GO:0003677">
    <property type="term" value="F:DNA binding"/>
    <property type="evidence" value="ECO:0007669"/>
    <property type="project" value="UniProtKB-UniRule"/>
</dbReference>
<dbReference type="CDD" id="cd00796">
    <property type="entry name" value="INT_Rci_Hp1_C"/>
    <property type="match status" value="1"/>
</dbReference>
<dbReference type="PANTHER" id="PTHR30349:SF64">
    <property type="entry name" value="PROPHAGE INTEGRASE INTD-RELATED"/>
    <property type="match status" value="1"/>
</dbReference>
<comment type="caution">
    <text evidence="8">The sequence shown here is derived from an EMBL/GenBank/DDBJ whole genome shotgun (WGS) entry which is preliminary data.</text>
</comment>
<dbReference type="PROSITE" id="PS51900">
    <property type="entry name" value="CB"/>
    <property type="match status" value="1"/>
</dbReference>
<dbReference type="PANTHER" id="PTHR30349">
    <property type="entry name" value="PHAGE INTEGRASE-RELATED"/>
    <property type="match status" value="1"/>
</dbReference>
<evidence type="ECO:0000256" key="3">
    <source>
        <dbReference type="ARBA" id="ARBA00023125"/>
    </source>
</evidence>
<dbReference type="Gene3D" id="1.10.443.10">
    <property type="entry name" value="Intergrase catalytic core"/>
    <property type="match status" value="1"/>
</dbReference>
<dbReference type="AlphaFoldDB" id="A0A2S5CQZ5"/>
<evidence type="ECO:0000256" key="4">
    <source>
        <dbReference type="ARBA" id="ARBA00023172"/>
    </source>
</evidence>
<dbReference type="InterPro" id="IPR010998">
    <property type="entry name" value="Integrase_recombinase_N"/>
</dbReference>
<protein>
    <submittedName>
        <fullName evidence="8">Site-specific integrase</fullName>
    </submittedName>
</protein>
<dbReference type="EMBL" id="PGFZ01000001">
    <property type="protein sequence ID" value="POZ53196.1"/>
    <property type="molecule type" value="Genomic_DNA"/>
</dbReference>
<dbReference type="InterPro" id="IPR013762">
    <property type="entry name" value="Integrase-like_cat_sf"/>
</dbReference>
<evidence type="ECO:0000313" key="8">
    <source>
        <dbReference type="EMBL" id="POZ53196.1"/>
    </source>
</evidence>
<keyword evidence="2" id="KW-0229">DNA integration</keyword>
<evidence type="ECO:0000313" key="9">
    <source>
        <dbReference type="Proteomes" id="UP000237423"/>
    </source>
</evidence>
<reference evidence="8 9" key="1">
    <citation type="submission" date="2017-11" db="EMBL/GenBank/DDBJ databases">
        <title>Draft Genome Sequence of Methylobacter psychrotolerans Sph1T, an Obligate Methanotroph from Low-Temperature Environments.</title>
        <authorList>
            <person name="Oshkin I.Y."/>
            <person name="Miroshnikov K."/>
            <person name="Belova S.E."/>
            <person name="Korzhenkov A."/>
            <person name="Toshchakov S.V."/>
            <person name="Dedysh S.N."/>
        </authorList>
    </citation>
    <scope>NUCLEOTIDE SEQUENCE [LARGE SCALE GENOMIC DNA]</scope>
    <source>
        <strain evidence="8 9">Sph1</strain>
    </source>
</reference>
<dbReference type="InterPro" id="IPR050090">
    <property type="entry name" value="Tyrosine_recombinase_XerCD"/>
</dbReference>
<evidence type="ECO:0000256" key="2">
    <source>
        <dbReference type="ARBA" id="ARBA00022908"/>
    </source>
</evidence>
<proteinExistence type="inferred from homology"/>
<evidence type="ECO:0000259" key="6">
    <source>
        <dbReference type="PROSITE" id="PS51898"/>
    </source>
</evidence>
<organism evidence="8 9">
    <name type="scientific">Methylovulum psychrotolerans</name>
    <dbReference type="NCBI Taxonomy" id="1704499"/>
    <lineage>
        <taxon>Bacteria</taxon>
        <taxon>Pseudomonadati</taxon>
        <taxon>Pseudomonadota</taxon>
        <taxon>Gammaproteobacteria</taxon>
        <taxon>Methylococcales</taxon>
        <taxon>Methylococcaceae</taxon>
        <taxon>Methylovulum</taxon>
    </lineage>
</organism>
<dbReference type="SUPFAM" id="SSF56349">
    <property type="entry name" value="DNA breaking-rejoining enzymes"/>
    <property type="match status" value="1"/>
</dbReference>
<sequence>MLNFHIIKVILKNGEARYRTILTKSGKGIKTKTFRRKQDARTWGNRSVLDAQEYEAKGIKPCTVKFSRLADEYMQWWTGKDHDRVRLVLWWEQRLGKILLSDITPELIRDTLKPKKSQAPATYNKHLAVLSAILDYATLQQEDDSILEQYLDDNPCKRVRSLKVDNKIVRYLSDEEKPRLLKAAKAIGGKFYLKVLMALTTGMRKGELDKLRWNDIDFEKGLAILSDTKNGTPRHTPIPGVIVDEIKKHREVGNGLLFPSSTDTSKPFDYKKQWANCLKAANIQKFRWHDMRHDTASTLARDGRTMKEIAEILGHKSLASTDRYTHLSTAHKSQVLNDTMAKAINL</sequence>
<dbReference type="GO" id="GO:0015074">
    <property type="term" value="P:DNA integration"/>
    <property type="evidence" value="ECO:0007669"/>
    <property type="project" value="UniProtKB-KW"/>
</dbReference>
<dbReference type="GO" id="GO:0006310">
    <property type="term" value="P:DNA recombination"/>
    <property type="evidence" value="ECO:0007669"/>
    <property type="project" value="UniProtKB-KW"/>
</dbReference>
<gene>
    <name evidence="8" type="ORF">AADEFJLK_00212</name>
</gene>
<evidence type="ECO:0000259" key="7">
    <source>
        <dbReference type="PROSITE" id="PS51900"/>
    </source>
</evidence>
<accession>A0A2S5CQZ5</accession>
<feature type="domain" description="Tyr recombinase" evidence="6">
    <location>
        <begin position="167"/>
        <end position="337"/>
    </location>
</feature>
<dbReference type="RefSeq" id="WP_103973000.1">
    <property type="nucleotide sequence ID" value="NZ_PGFZ01000001.1"/>
</dbReference>
<dbReference type="Pfam" id="PF00589">
    <property type="entry name" value="Phage_integrase"/>
    <property type="match status" value="1"/>
</dbReference>
<dbReference type="Gene3D" id="1.10.150.130">
    <property type="match status" value="1"/>
</dbReference>
<comment type="similarity">
    <text evidence="1">Belongs to the 'phage' integrase family.</text>
</comment>
<dbReference type="PROSITE" id="PS51898">
    <property type="entry name" value="TYR_RECOMBINASE"/>
    <property type="match status" value="1"/>
</dbReference>
<keyword evidence="3 5" id="KW-0238">DNA-binding</keyword>
<evidence type="ECO:0000256" key="1">
    <source>
        <dbReference type="ARBA" id="ARBA00008857"/>
    </source>
</evidence>
<dbReference type="InterPro" id="IPR011010">
    <property type="entry name" value="DNA_brk_join_enz"/>
</dbReference>
<dbReference type="InterPro" id="IPR044068">
    <property type="entry name" value="CB"/>
</dbReference>
<feature type="domain" description="Core-binding (CB)" evidence="7">
    <location>
        <begin position="64"/>
        <end position="138"/>
    </location>
</feature>
<keyword evidence="4" id="KW-0233">DNA recombination</keyword>
<evidence type="ECO:0000256" key="5">
    <source>
        <dbReference type="PROSITE-ProRule" id="PRU01248"/>
    </source>
</evidence>